<accession>A0ACC0BA16</accession>
<name>A0ACC0BA16_CATRO</name>
<sequence>MPYKMPLWIQELGCNKLKLSEHEYFKTIEKGFPREQIGFISKASRESNILMISLLNTVDMFMELVRMITDTKLNEVISIGDASSYSGAMQVVGEGHLDVSFKLCEMVVHSLFTYIIAYIIWVEHVEIPDLIVHNMSRSIISSGYAYGAKHLVSFMKKQCKHLACATDIANYPYIEDLNKIGSTDLSM</sequence>
<comment type="caution">
    <text evidence="1">The sequence shown here is derived from an EMBL/GenBank/DDBJ whole genome shotgun (WGS) entry which is preliminary data.</text>
</comment>
<dbReference type="Proteomes" id="UP001060085">
    <property type="component" value="Linkage Group LG04"/>
</dbReference>
<reference evidence="2" key="1">
    <citation type="journal article" date="2023" name="Nat. Plants">
        <title>Single-cell RNA sequencing provides a high-resolution roadmap for understanding the multicellular compartmentation of specialized metabolism.</title>
        <authorList>
            <person name="Sun S."/>
            <person name="Shen X."/>
            <person name="Li Y."/>
            <person name="Li Y."/>
            <person name="Wang S."/>
            <person name="Li R."/>
            <person name="Zhang H."/>
            <person name="Shen G."/>
            <person name="Guo B."/>
            <person name="Wei J."/>
            <person name="Xu J."/>
            <person name="St-Pierre B."/>
            <person name="Chen S."/>
            <person name="Sun C."/>
        </authorList>
    </citation>
    <scope>NUCLEOTIDE SEQUENCE [LARGE SCALE GENOMIC DNA]</scope>
</reference>
<evidence type="ECO:0000313" key="1">
    <source>
        <dbReference type="EMBL" id="KAI5669491.1"/>
    </source>
</evidence>
<protein>
    <submittedName>
        <fullName evidence="1">Uncharacterized protein</fullName>
    </submittedName>
</protein>
<proteinExistence type="predicted"/>
<gene>
    <name evidence="1" type="ORF">M9H77_19344</name>
</gene>
<evidence type="ECO:0000313" key="2">
    <source>
        <dbReference type="Proteomes" id="UP001060085"/>
    </source>
</evidence>
<dbReference type="EMBL" id="CM044704">
    <property type="protein sequence ID" value="KAI5669491.1"/>
    <property type="molecule type" value="Genomic_DNA"/>
</dbReference>
<organism evidence="1 2">
    <name type="scientific">Catharanthus roseus</name>
    <name type="common">Madagascar periwinkle</name>
    <name type="synonym">Vinca rosea</name>
    <dbReference type="NCBI Taxonomy" id="4058"/>
    <lineage>
        <taxon>Eukaryota</taxon>
        <taxon>Viridiplantae</taxon>
        <taxon>Streptophyta</taxon>
        <taxon>Embryophyta</taxon>
        <taxon>Tracheophyta</taxon>
        <taxon>Spermatophyta</taxon>
        <taxon>Magnoliopsida</taxon>
        <taxon>eudicotyledons</taxon>
        <taxon>Gunneridae</taxon>
        <taxon>Pentapetalae</taxon>
        <taxon>asterids</taxon>
        <taxon>lamiids</taxon>
        <taxon>Gentianales</taxon>
        <taxon>Apocynaceae</taxon>
        <taxon>Rauvolfioideae</taxon>
        <taxon>Vinceae</taxon>
        <taxon>Catharanthinae</taxon>
        <taxon>Catharanthus</taxon>
    </lineage>
</organism>
<keyword evidence="2" id="KW-1185">Reference proteome</keyword>